<evidence type="ECO:0000313" key="3">
    <source>
        <dbReference type="Proteomes" id="UP001445335"/>
    </source>
</evidence>
<evidence type="ECO:0000313" key="2">
    <source>
        <dbReference type="EMBL" id="KAK9845232.1"/>
    </source>
</evidence>
<evidence type="ECO:0000256" key="1">
    <source>
        <dbReference type="SAM" id="MobiDB-lite"/>
    </source>
</evidence>
<keyword evidence="3" id="KW-1185">Reference proteome</keyword>
<feature type="region of interest" description="Disordered" evidence="1">
    <location>
        <begin position="54"/>
        <end position="74"/>
    </location>
</feature>
<dbReference type="AlphaFoldDB" id="A0AAW1SGS9"/>
<evidence type="ECO:0008006" key="4">
    <source>
        <dbReference type="Google" id="ProtNLM"/>
    </source>
</evidence>
<comment type="caution">
    <text evidence="2">The sequence shown here is derived from an EMBL/GenBank/DDBJ whole genome shotgun (WGS) entry which is preliminary data.</text>
</comment>
<organism evidence="2 3">
    <name type="scientific">Elliptochloris bilobata</name>
    <dbReference type="NCBI Taxonomy" id="381761"/>
    <lineage>
        <taxon>Eukaryota</taxon>
        <taxon>Viridiplantae</taxon>
        <taxon>Chlorophyta</taxon>
        <taxon>core chlorophytes</taxon>
        <taxon>Trebouxiophyceae</taxon>
        <taxon>Trebouxiophyceae incertae sedis</taxon>
        <taxon>Elliptochloris clade</taxon>
        <taxon>Elliptochloris</taxon>
    </lineage>
</organism>
<name>A0AAW1SGS9_9CHLO</name>
<protein>
    <recommendedName>
        <fullName evidence="4">HNH homing endonuclease</fullName>
    </recommendedName>
</protein>
<gene>
    <name evidence="2" type="ORF">WJX81_000588</name>
</gene>
<sequence>MDRKLTSAQRLLKIQGALVAEPFYIKPTGYKARTSLGYRPKLQSETTNRAIQKQVREGSGTKKPLGPYSLTAPRNRPKETLTNMVGTRHKLHPCIMAERYRGSSKVQLVDGDPESKRKWRTTNQVFAACARVQDTIGLANPGISSDVAHTLHKQQGIYGK</sequence>
<dbReference type="Proteomes" id="UP001445335">
    <property type="component" value="Unassembled WGS sequence"/>
</dbReference>
<accession>A0AAW1SGS9</accession>
<proteinExistence type="predicted"/>
<dbReference type="EMBL" id="JALJOU010000003">
    <property type="protein sequence ID" value="KAK9845232.1"/>
    <property type="molecule type" value="Genomic_DNA"/>
</dbReference>
<reference evidence="2 3" key="1">
    <citation type="journal article" date="2024" name="Nat. Commun.">
        <title>Phylogenomics reveals the evolutionary origins of lichenization in chlorophyte algae.</title>
        <authorList>
            <person name="Puginier C."/>
            <person name="Libourel C."/>
            <person name="Otte J."/>
            <person name="Skaloud P."/>
            <person name="Haon M."/>
            <person name="Grisel S."/>
            <person name="Petersen M."/>
            <person name="Berrin J.G."/>
            <person name="Delaux P.M."/>
            <person name="Dal Grande F."/>
            <person name="Keller J."/>
        </authorList>
    </citation>
    <scope>NUCLEOTIDE SEQUENCE [LARGE SCALE GENOMIC DNA]</scope>
    <source>
        <strain evidence="2 3">SAG 245.80</strain>
    </source>
</reference>